<evidence type="ECO:0000256" key="8">
    <source>
        <dbReference type="ARBA" id="ARBA00029346"/>
    </source>
</evidence>
<feature type="domain" description="Cytidyltransferase-like" evidence="10">
    <location>
        <begin position="5"/>
        <end position="134"/>
    </location>
</feature>
<dbReference type="RefSeq" id="WP_317638129.1">
    <property type="nucleotide sequence ID" value="NZ_AP026803.1"/>
</dbReference>
<comment type="function">
    <text evidence="9">Reversibly transfers an adenylyl group from ATP to 4'-phosphopantetheine, yielding dephospho-CoA (dPCoA) and pyrophosphate.</text>
</comment>
<dbReference type="Gene3D" id="3.40.50.620">
    <property type="entry name" value="HUPs"/>
    <property type="match status" value="1"/>
</dbReference>
<dbReference type="InterPro" id="IPR004821">
    <property type="entry name" value="Cyt_trans-like"/>
</dbReference>
<dbReference type="Proteomes" id="UP001321741">
    <property type="component" value="Chromosome"/>
</dbReference>
<dbReference type="CDD" id="cd02163">
    <property type="entry name" value="PPAT"/>
    <property type="match status" value="1"/>
</dbReference>
<sequence length="161" mass="17911">MNTALFPGSFDPITKGHVEVVRQAARIFDKVIVAVMTNTAKSYLFTVEERMQFVQDALRELPKVEVVKRPDELTIQTARDLQATAIVRGVRNDQDFLYEQQIAAMNKELAPEVETVLLFTRPQDSFVASSVIKEVAHFGGEVSSFLPAMAAAAVKEKLGNR</sequence>
<evidence type="ECO:0000256" key="6">
    <source>
        <dbReference type="ARBA" id="ARBA00022842"/>
    </source>
</evidence>
<gene>
    <name evidence="9 11" type="primary">coaD</name>
    <name evidence="11" type="ORF">KIM322_06890</name>
</gene>
<dbReference type="InterPro" id="IPR001980">
    <property type="entry name" value="PPAT"/>
</dbReference>
<dbReference type="HAMAP" id="MF_00151">
    <property type="entry name" value="PPAT_bact"/>
    <property type="match status" value="1"/>
</dbReference>
<comment type="cofactor">
    <cofactor evidence="9">
        <name>Mg(2+)</name>
        <dbReference type="ChEBI" id="CHEBI:18420"/>
    </cofactor>
</comment>
<keyword evidence="3 9" id="KW-0548">Nucleotidyltransferase</keyword>
<keyword evidence="4 9" id="KW-0547">Nucleotide-binding</keyword>
<feature type="binding site" evidence="9">
    <location>
        <begin position="124"/>
        <end position="130"/>
    </location>
    <ligand>
        <name>ATP</name>
        <dbReference type="ChEBI" id="CHEBI:30616"/>
    </ligand>
</feature>
<dbReference type="NCBIfam" id="TIGR01510">
    <property type="entry name" value="coaD_prev_kdtB"/>
    <property type="match status" value="1"/>
</dbReference>
<comment type="similarity">
    <text evidence="9">Belongs to the bacterial CoaD family.</text>
</comment>
<comment type="catalytic activity">
    <reaction evidence="8 9">
        <text>(R)-4'-phosphopantetheine + ATP + H(+) = 3'-dephospho-CoA + diphosphate</text>
        <dbReference type="Rhea" id="RHEA:19801"/>
        <dbReference type="ChEBI" id="CHEBI:15378"/>
        <dbReference type="ChEBI" id="CHEBI:30616"/>
        <dbReference type="ChEBI" id="CHEBI:33019"/>
        <dbReference type="ChEBI" id="CHEBI:57328"/>
        <dbReference type="ChEBI" id="CHEBI:61723"/>
        <dbReference type="EC" id="2.7.7.3"/>
    </reaction>
</comment>
<evidence type="ECO:0000259" key="10">
    <source>
        <dbReference type="Pfam" id="PF01467"/>
    </source>
</evidence>
<proteinExistence type="inferred from homology"/>
<dbReference type="Pfam" id="PF01467">
    <property type="entry name" value="CTP_transf_like"/>
    <property type="match status" value="1"/>
</dbReference>
<comment type="pathway">
    <text evidence="9">Cofactor biosynthesis; coenzyme A biosynthesis; CoA from (R)-pantothenate: step 4/5.</text>
</comment>
<feature type="binding site" evidence="9">
    <location>
        <position position="88"/>
    </location>
    <ligand>
        <name>substrate</name>
    </ligand>
</feature>
<comment type="subunit">
    <text evidence="9">Homohexamer.</text>
</comment>
<feature type="binding site" evidence="9">
    <location>
        <position position="99"/>
    </location>
    <ligand>
        <name>ATP</name>
        <dbReference type="ChEBI" id="CHEBI:30616"/>
    </ligand>
</feature>
<protein>
    <recommendedName>
        <fullName evidence="9">Phosphopantetheine adenylyltransferase</fullName>
        <ecNumber evidence="9">2.7.7.3</ecNumber>
    </recommendedName>
    <alternativeName>
        <fullName evidence="9">Dephospho-CoA pyrophosphorylase</fullName>
    </alternativeName>
    <alternativeName>
        <fullName evidence="9">Pantetheine-phosphate adenylyltransferase</fullName>
        <shortName evidence="9">PPAT</shortName>
    </alternativeName>
</protein>
<dbReference type="PANTHER" id="PTHR21342:SF1">
    <property type="entry name" value="PHOSPHOPANTETHEINE ADENYLYLTRANSFERASE"/>
    <property type="match status" value="1"/>
</dbReference>
<keyword evidence="2 9" id="KW-0808">Transferase</keyword>
<feature type="binding site" evidence="9">
    <location>
        <position position="9"/>
    </location>
    <ligand>
        <name>substrate</name>
    </ligand>
</feature>
<evidence type="ECO:0000256" key="7">
    <source>
        <dbReference type="ARBA" id="ARBA00022993"/>
    </source>
</evidence>
<feature type="binding site" evidence="9">
    <location>
        <position position="41"/>
    </location>
    <ligand>
        <name>substrate</name>
    </ligand>
</feature>
<dbReference type="PRINTS" id="PR01020">
    <property type="entry name" value="LPSBIOSNTHSS"/>
</dbReference>
<comment type="subcellular location">
    <subcellularLocation>
        <location evidence="9">Cytoplasm</location>
    </subcellularLocation>
</comment>
<dbReference type="InterPro" id="IPR014729">
    <property type="entry name" value="Rossmann-like_a/b/a_fold"/>
</dbReference>
<keyword evidence="6 9" id="KW-0460">Magnesium</keyword>
<keyword evidence="1 9" id="KW-0963">Cytoplasm</keyword>
<evidence type="ECO:0000256" key="5">
    <source>
        <dbReference type="ARBA" id="ARBA00022840"/>
    </source>
</evidence>
<evidence type="ECO:0000256" key="9">
    <source>
        <dbReference type="HAMAP-Rule" id="MF_00151"/>
    </source>
</evidence>
<dbReference type="SUPFAM" id="SSF52374">
    <property type="entry name" value="Nucleotidylyl transferase"/>
    <property type="match status" value="1"/>
</dbReference>
<evidence type="ECO:0000256" key="2">
    <source>
        <dbReference type="ARBA" id="ARBA00022679"/>
    </source>
</evidence>
<dbReference type="GO" id="GO:0016779">
    <property type="term" value="F:nucleotidyltransferase activity"/>
    <property type="evidence" value="ECO:0007669"/>
    <property type="project" value="UniProtKB-KW"/>
</dbReference>
<dbReference type="NCBIfam" id="TIGR00125">
    <property type="entry name" value="cyt_tran_rel"/>
    <property type="match status" value="1"/>
</dbReference>
<feature type="site" description="Transition state stabilizer" evidence="9">
    <location>
        <position position="17"/>
    </location>
</feature>
<dbReference type="PANTHER" id="PTHR21342">
    <property type="entry name" value="PHOSPHOPANTETHEINE ADENYLYLTRANSFERASE"/>
    <property type="match status" value="1"/>
</dbReference>
<evidence type="ECO:0000313" key="11">
    <source>
        <dbReference type="EMBL" id="BDR60428.1"/>
    </source>
</evidence>
<evidence type="ECO:0000256" key="4">
    <source>
        <dbReference type="ARBA" id="ARBA00022741"/>
    </source>
</evidence>
<evidence type="ECO:0000313" key="12">
    <source>
        <dbReference type="Proteomes" id="UP001321741"/>
    </source>
</evidence>
<feature type="binding site" evidence="9">
    <location>
        <begin position="9"/>
        <end position="10"/>
    </location>
    <ligand>
        <name>ATP</name>
        <dbReference type="ChEBI" id="CHEBI:30616"/>
    </ligand>
</feature>
<keyword evidence="5 9" id="KW-0067">ATP-binding</keyword>
<reference evidence="11 12" key="1">
    <citation type="journal article" date="2023" name="Microbiol. Spectr.">
        <title>Symbiosis of Carpenter Bees with Uncharacterized Lactic Acid Bacteria Showing NAD Auxotrophy.</title>
        <authorList>
            <person name="Kawasaki S."/>
            <person name="Ozawa K."/>
            <person name="Mori T."/>
            <person name="Yamamoto A."/>
            <person name="Ito M."/>
            <person name="Ohkuma M."/>
            <person name="Sakamoto M."/>
            <person name="Matsutani M."/>
        </authorList>
    </citation>
    <scope>NUCLEOTIDE SEQUENCE [LARGE SCALE GENOMIC DNA]</scope>
    <source>
        <strain evidence="11 12">Kim32-2</strain>
    </source>
</reference>
<keyword evidence="7 9" id="KW-0173">Coenzyme A biosynthesis</keyword>
<keyword evidence="12" id="KW-1185">Reference proteome</keyword>
<dbReference type="EC" id="2.7.7.3" evidence="9"/>
<evidence type="ECO:0000256" key="1">
    <source>
        <dbReference type="ARBA" id="ARBA00022490"/>
    </source>
</evidence>
<feature type="binding site" evidence="9">
    <location>
        <position position="17"/>
    </location>
    <ligand>
        <name>ATP</name>
        <dbReference type="ChEBI" id="CHEBI:30616"/>
    </ligand>
</feature>
<organism evidence="11 12">
    <name type="scientific">Lactobacillus xylocopicola</name>
    <dbReference type="NCBI Taxonomy" id="2976676"/>
    <lineage>
        <taxon>Bacteria</taxon>
        <taxon>Bacillati</taxon>
        <taxon>Bacillota</taxon>
        <taxon>Bacilli</taxon>
        <taxon>Lactobacillales</taxon>
        <taxon>Lactobacillaceae</taxon>
        <taxon>Lactobacillus</taxon>
    </lineage>
</organism>
<dbReference type="EMBL" id="AP026803">
    <property type="protein sequence ID" value="BDR60428.1"/>
    <property type="molecule type" value="Genomic_DNA"/>
</dbReference>
<feature type="binding site" evidence="9">
    <location>
        <begin position="89"/>
        <end position="91"/>
    </location>
    <ligand>
        <name>ATP</name>
        <dbReference type="ChEBI" id="CHEBI:30616"/>
    </ligand>
</feature>
<accession>A0ABM8BH50</accession>
<name>A0ABM8BH50_9LACO</name>
<evidence type="ECO:0000256" key="3">
    <source>
        <dbReference type="ARBA" id="ARBA00022695"/>
    </source>
</evidence>
<feature type="binding site" evidence="9">
    <location>
        <position position="74"/>
    </location>
    <ligand>
        <name>substrate</name>
    </ligand>
</feature>